<proteinExistence type="predicted"/>
<dbReference type="AlphaFoldDB" id="C9YDB7"/>
<gene>
    <name evidence="1" type="ORF">Csp_C26960</name>
</gene>
<name>C9YDB7_CURXX</name>
<reference evidence="1" key="1">
    <citation type="journal article" date="2010" name="Nature">
        <title>The Dynamic genome of Hydra.</title>
        <authorList>
            <person name="Chapman J.A."/>
            <person name="Kirkness E.F."/>
            <person name="Simakov O."/>
            <person name="Hampson S.E."/>
            <person name="Mitros T."/>
            <person name="Weinmaier T."/>
            <person name="Rattei T."/>
            <person name="Balasubramanian P.G."/>
            <person name="Borman J."/>
            <person name="Busam D."/>
            <person name="Disbennett K."/>
            <person name="Pfannkoch C."/>
            <person name="Sumin N."/>
            <person name="Sutton G."/>
            <person name="Viswanathan L."/>
            <person name="Walenz B."/>
            <person name="Goodstein D.M."/>
            <person name="Hellsten U."/>
            <person name="Kawashima T."/>
            <person name="Prochnik S.E."/>
            <person name="Putnam N.H."/>
            <person name="Shu S."/>
            <person name="Blumberg B."/>
            <person name="Dana C.E."/>
            <person name="Gee L."/>
            <person name="Kibler D.F."/>
            <person name="Law L."/>
            <person name="Lindgens D."/>
            <person name="Martinez D.E."/>
            <person name="Peng J."/>
            <person name="Wigge P.A."/>
            <person name="Bertulat B."/>
            <person name="Guder C."/>
            <person name="Nakamura Y."/>
            <person name="Ozbek S."/>
            <person name="Watanabe H."/>
            <person name="Khalturin K."/>
            <person name="Hemmrich G."/>
            <person name="Franke A."/>
            <person name="Augustin R."/>
            <person name="Fraune S."/>
            <person name="Hayakawa E."/>
            <person name="Hayakawa S."/>
            <person name="Hirose M."/>
            <person name="Hwang J."/>
            <person name="Ikeo K."/>
            <person name="Nishimiya-Fujisawa C."/>
            <person name="Ogura A."/>
            <person name="Takahashi T."/>
            <person name="Steinmetz P.R."/>
            <person name="Zhang X."/>
            <person name="Aufschnaiter R."/>
            <person name="Eder M.K."/>
            <person name="Gorny A.K."/>
            <person name="Salvenmoser W."/>
            <person name="Heimberg A.M."/>
            <person name="Wheeler B.M."/>
            <person name="Peterson K.J."/>
            <person name="Boettger A."/>
            <person name="Tischler P."/>
            <person name="Wolf A."/>
            <person name="Gojobori T."/>
            <person name="Remington K.A."/>
            <person name="Strausberg R.L."/>
            <person name="Venter J."/>
            <person name="Technau U."/>
            <person name="Hobmayer B."/>
            <person name="Bosch T.C."/>
            <person name="Holstein T.W."/>
            <person name="Fujisawa T."/>
            <person name="Bode H.R."/>
            <person name="David C.N."/>
            <person name="Rokhsar D.S."/>
            <person name="Steele R.E."/>
        </authorList>
    </citation>
    <scope>NUCLEOTIDE SEQUENCE</scope>
</reference>
<organism evidence="1">
    <name type="scientific">Curvibacter symbiont subsp. Hydra magnipapillata</name>
    <dbReference type="NCBI Taxonomy" id="667019"/>
    <lineage>
        <taxon>Bacteria</taxon>
        <taxon>Pseudomonadati</taxon>
        <taxon>Pseudomonadota</taxon>
        <taxon>Betaproteobacteria</taxon>
        <taxon>Burkholderiales</taxon>
        <taxon>Comamonadaceae</taxon>
        <taxon>Curvibacter</taxon>
    </lineage>
</organism>
<accession>C9YDB7</accession>
<evidence type="ECO:0000313" key="1">
    <source>
        <dbReference type="EMBL" id="CBA31121.1"/>
    </source>
</evidence>
<protein>
    <submittedName>
        <fullName evidence="1">Uncharacterized protein</fullName>
    </submittedName>
</protein>
<dbReference type="EMBL" id="FN543105">
    <property type="protein sequence ID" value="CBA31121.1"/>
    <property type="molecule type" value="Genomic_DNA"/>
</dbReference>
<sequence length="42" mass="4521">MENMAFLAPCFHHAVLAFNAIRVGIPNPMSQLKAACHVPCVA</sequence>